<sequence>MTKTDWIKLESTYYMQVVNRIPLVLVKGKGTIVWDENGKRYLDFTSGWAVLNLGHSHQAVSNAIKYQVDNIMQMTNLYYTIPQLKLAKLLVDNSCFDRIFFSNSGAEANEGACKLARKWGKEKLNGAFEIITMENSFHGRTLAMMAATGQKEYQEKLQPLPDGFVNVEYNNFDAVKKATKKNTCAVLLEVVQGEGGVNIPDQRYLLDIQQWCHEKNILFMIDEVQTGMGRLGT</sequence>
<keyword evidence="4" id="KW-0663">Pyridoxal phosphate</keyword>
<protein>
    <recommendedName>
        <fullName evidence="6">Aspartate aminotransferase family protein</fullName>
    </recommendedName>
</protein>
<dbReference type="InterPro" id="IPR015421">
    <property type="entry name" value="PyrdxlP-dep_Trfase_major"/>
</dbReference>
<evidence type="ECO:0000256" key="1">
    <source>
        <dbReference type="ARBA" id="ARBA00001933"/>
    </source>
</evidence>
<feature type="non-terminal residue" evidence="5">
    <location>
        <position position="233"/>
    </location>
</feature>
<dbReference type="InterPro" id="IPR050103">
    <property type="entry name" value="Class-III_PLP-dep_AT"/>
</dbReference>
<keyword evidence="2" id="KW-0032">Aminotransferase</keyword>
<dbReference type="AlphaFoldDB" id="A0A383ABJ7"/>
<keyword evidence="3" id="KW-0808">Transferase</keyword>
<organism evidence="5">
    <name type="scientific">marine metagenome</name>
    <dbReference type="NCBI Taxonomy" id="408172"/>
    <lineage>
        <taxon>unclassified sequences</taxon>
        <taxon>metagenomes</taxon>
        <taxon>ecological metagenomes</taxon>
    </lineage>
</organism>
<dbReference type="PANTHER" id="PTHR11986:SF79">
    <property type="entry name" value="ACETYLORNITHINE AMINOTRANSFERASE, MITOCHONDRIAL"/>
    <property type="match status" value="1"/>
</dbReference>
<evidence type="ECO:0000313" key="5">
    <source>
        <dbReference type="EMBL" id="SVE05197.1"/>
    </source>
</evidence>
<dbReference type="EMBL" id="UINC01190845">
    <property type="protein sequence ID" value="SVE05197.1"/>
    <property type="molecule type" value="Genomic_DNA"/>
</dbReference>
<dbReference type="InterPro" id="IPR015422">
    <property type="entry name" value="PyrdxlP-dep_Trfase_small"/>
</dbReference>
<comment type="cofactor">
    <cofactor evidence="1">
        <name>pyridoxal 5'-phosphate</name>
        <dbReference type="ChEBI" id="CHEBI:597326"/>
    </cofactor>
</comment>
<evidence type="ECO:0008006" key="6">
    <source>
        <dbReference type="Google" id="ProtNLM"/>
    </source>
</evidence>
<accession>A0A383ABJ7</accession>
<dbReference type="Gene3D" id="3.40.640.10">
    <property type="entry name" value="Type I PLP-dependent aspartate aminotransferase-like (Major domain)"/>
    <property type="match status" value="1"/>
</dbReference>
<dbReference type="PANTHER" id="PTHR11986">
    <property type="entry name" value="AMINOTRANSFERASE CLASS III"/>
    <property type="match status" value="1"/>
</dbReference>
<gene>
    <name evidence="5" type="ORF">METZ01_LOCUS458051</name>
</gene>
<dbReference type="GO" id="GO:0008483">
    <property type="term" value="F:transaminase activity"/>
    <property type="evidence" value="ECO:0007669"/>
    <property type="project" value="UniProtKB-KW"/>
</dbReference>
<proteinExistence type="predicted"/>
<evidence type="ECO:0000256" key="2">
    <source>
        <dbReference type="ARBA" id="ARBA00022576"/>
    </source>
</evidence>
<evidence type="ECO:0000256" key="3">
    <source>
        <dbReference type="ARBA" id="ARBA00022679"/>
    </source>
</evidence>
<dbReference type="FunFam" id="3.40.640.10:FF:000004">
    <property type="entry name" value="Acetylornithine aminotransferase"/>
    <property type="match status" value="1"/>
</dbReference>
<name>A0A383ABJ7_9ZZZZ</name>
<dbReference type="GO" id="GO:0030170">
    <property type="term" value="F:pyridoxal phosphate binding"/>
    <property type="evidence" value="ECO:0007669"/>
    <property type="project" value="InterPro"/>
</dbReference>
<dbReference type="SUPFAM" id="SSF53383">
    <property type="entry name" value="PLP-dependent transferases"/>
    <property type="match status" value="1"/>
</dbReference>
<dbReference type="GO" id="GO:0042802">
    <property type="term" value="F:identical protein binding"/>
    <property type="evidence" value="ECO:0007669"/>
    <property type="project" value="TreeGrafter"/>
</dbReference>
<reference evidence="5" key="1">
    <citation type="submission" date="2018-05" db="EMBL/GenBank/DDBJ databases">
        <authorList>
            <person name="Lanie J.A."/>
            <person name="Ng W.-L."/>
            <person name="Kazmierczak K.M."/>
            <person name="Andrzejewski T.M."/>
            <person name="Davidsen T.M."/>
            <person name="Wayne K.J."/>
            <person name="Tettelin H."/>
            <person name="Glass J.I."/>
            <person name="Rusch D."/>
            <person name="Podicherti R."/>
            <person name="Tsui H.-C.T."/>
            <person name="Winkler M.E."/>
        </authorList>
    </citation>
    <scope>NUCLEOTIDE SEQUENCE</scope>
</reference>
<evidence type="ECO:0000256" key="4">
    <source>
        <dbReference type="ARBA" id="ARBA00022898"/>
    </source>
</evidence>
<dbReference type="InterPro" id="IPR015424">
    <property type="entry name" value="PyrdxlP-dep_Trfase"/>
</dbReference>
<dbReference type="Gene3D" id="3.90.1150.10">
    <property type="entry name" value="Aspartate Aminotransferase, domain 1"/>
    <property type="match status" value="1"/>
</dbReference>
<dbReference type="Pfam" id="PF00202">
    <property type="entry name" value="Aminotran_3"/>
    <property type="match status" value="1"/>
</dbReference>
<dbReference type="InterPro" id="IPR005814">
    <property type="entry name" value="Aminotrans_3"/>
</dbReference>